<feature type="region of interest" description="Disordered" evidence="1">
    <location>
        <begin position="1"/>
        <end position="58"/>
    </location>
</feature>
<feature type="compositionally biased region" description="Basic and acidic residues" evidence="1">
    <location>
        <begin position="24"/>
        <end position="44"/>
    </location>
</feature>
<dbReference type="EMBL" id="JAGINU010000002">
    <property type="protein sequence ID" value="MBP2371281.1"/>
    <property type="molecule type" value="Genomic_DNA"/>
</dbReference>
<comment type="caution">
    <text evidence="2">The sequence shown here is derived from an EMBL/GenBank/DDBJ whole genome shotgun (WGS) entry which is preliminary data.</text>
</comment>
<dbReference type="RefSeq" id="WP_210036481.1">
    <property type="nucleotide sequence ID" value="NZ_JAGINU010000002.1"/>
</dbReference>
<evidence type="ECO:0000313" key="2">
    <source>
        <dbReference type="EMBL" id="MBP2371281.1"/>
    </source>
</evidence>
<gene>
    <name evidence="2" type="ORF">JOF36_007054</name>
</gene>
<accession>A0ABS4W4Y8</accession>
<evidence type="ECO:0000313" key="3">
    <source>
        <dbReference type="Proteomes" id="UP001519295"/>
    </source>
</evidence>
<keyword evidence="3" id="KW-1185">Reference proteome</keyword>
<evidence type="ECO:0000256" key="1">
    <source>
        <dbReference type="SAM" id="MobiDB-lite"/>
    </source>
</evidence>
<feature type="compositionally biased region" description="Gly residues" evidence="1">
    <location>
        <begin position="47"/>
        <end position="58"/>
    </location>
</feature>
<name>A0ABS4W4Y8_9PSEU</name>
<reference evidence="2 3" key="1">
    <citation type="submission" date="2021-03" db="EMBL/GenBank/DDBJ databases">
        <title>Sequencing the genomes of 1000 actinobacteria strains.</title>
        <authorList>
            <person name="Klenk H.-P."/>
        </authorList>
    </citation>
    <scope>NUCLEOTIDE SEQUENCE [LARGE SCALE GENOMIC DNA]</scope>
    <source>
        <strain evidence="2 3">DSM 45256</strain>
    </source>
</reference>
<sequence length="58" mass="6015">MRRTLASSAQPGAATADDLAAGRGAERRNAAFEDLRAVDDDQRRGGNTRGGVAGLSAW</sequence>
<feature type="compositionally biased region" description="Polar residues" evidence="1">
    <location>
        <begin position="1"/>
        <end position="10"/>
    </location>
</feature>
<dbReference type="Proteomes" id="UP001519295">
    <property type="component" value="Unassembled WGS sequence"/>
</dbReference>
<organism evidence="2 3">
    <name type="scientific">Pseudonocardia parietis</name>
    <dbReference type="NCBI Taxonomy" id="570936"/>
    <lineage>
        <taxon>Bacteria</taxon>
        <taxon>Bacillati</taxon>
        <taxon>Actinomycetota</taxon>
        <taxon>Actinomycetes</taxon>
        <taxon>Pseudonocardiales</taxon>
        <taxon>Pseudonocardiaceae</taxon>
        <taxon>Pseudonocardia</taxon>
    </lineage>
</organism>
<protein>
    <submittedName>
        <fullName evidence="2">Uncharacterized protein</fullName>
    </submittedName>
</protein>
<proteinExistence type="predicted"/>